<organism evidence="1 2">
    <name type="scientific">Peptococcus simiae</name>
    <dbReference type="NCBI Taxonomy" id="1643805"/>
    <lineage>
        <taxon>Bacteria</taxon>
        <taxon>Bacillati</taxon>
        <taxon>Bacillota</taxon>
        <taxon>Clostridia</taxon>
        <taxon>Eubacteriales</taxon>
        <taxon>Peptococcaceae</taxon>
        <taxon>Peptococcus</taxon>
    </lineage>
</organism>
<dbReference type="EMBL" id="JBJUVG010000008">
    <property type="protein sequence ID" value="MFM9414034.1"/>
    <property type="molecule type" value="Genomic_DNA"/>
</dbReference>
<dbReference type="RefSeq" id="WP_408977646.1">
    <property type="nucleotide sequence ID" value="NZ_JBJUVG010000008.1"/>
</dbReference>
<name>A0ABW9GZI2_9FIRM</name>
<reference evidence="1 2" key="1">
    <citation type="journal article" date="2016" name="Int. J. Syst. Evol. Microbiol.">
        <title>Peptococcus simiae sp. nov., isolated from rhesus macaque faeces and emended description of the genus Peptococcus.</title>
        <authorList>
            <person name="Shkoporov A.N."/>
            <person name="Efimov B.A."/>
            <person name="Kondova I."/>
            <person name="Ouwerling B."/>
            <person name="Chaplin A.V."/>
            <person name="Shcherbakova V.A."/>
            <person name="Langermans J.A.M."/>
        </authorList>
    </citation>
    <scope>NUCLEOTIDE SEQUENCE [LARGE SCALE GENOMIC DNA]</scope>
    <source>
        <strain evidence="1 2">M108</strain>
    </source>
</reference>
<protein>
    <submittedName>
        <fullName evidence="1">Uncharacterized protein</fullName>
    </submittedName>
</protein>
<sequence length="104" mass="12106">MIRLEAIPKELRRRLPKLETGGAIEILTYKRNRGLIITLREEGLYHVREHGYHREEFEAIGEGALLKLVGRIAKREFPRSTNVRLYTHAPGEQLLISDHPDIRI</sequence>
<dbReference type="Proteomes" id="UP001631949">
    <property type="component" value="Unassembled WGS sequence"/>
</dbReference>
<evidence type="ECO:0000313" key="1">
    <source>
        <dbReference type="EMBL" id="MFM9414034.1"/>
    </source>
</evidence>
<proteinExistence type="predicted"/>
<keyword evidence="2" id="KW-1185">Reference proteome</keyword>
<gene>
    <name evidence="1" type="ORF">ACKQTC_06610</name>
</gene>
<accession>A0ABW9GZI2</accession>
<comment type="caution">
    <text evidence="1">The sequence shown here is derived from an EMBL/GenBank/DDBJ whole genome shotgun (WGS) entry which is preliminary data.</text>
</comment>
<evidence type="ECO:0000313" key="2">
    <source>
        <dbReference type="Proteomes" id="UP001631949"/>
    </source>
</evidence>